<organism evidence="1 2">
    <name type="scientific">Pseudomonas fluorescens</name>
    <dbReference type="NCBI Taxonomy" id="294"/>
    <lineage>
        <taxon>Bacteria</taxon>
        <taxon>Pseudomonadati</taxon>
        <taxon>Pseudomonadota</taxon>
        <taxon>Gammaproteobacteria</taxon>
        <taxon>Pseudomonadales</taxon>
        <taxon>Pseudomonadaceae</taxon>
        <taxon>Pseudomonas</taxon>
    </lineage>
</organism>
<dbReference type="Proteomes" id="UP000325607">
    <property type="component" value="Unassembled WGS sequence"/>
</dbReference>
<gene>
    <name evidence="1" type="ORF">PS645_04937</name>
</gene>
<dbReference type="AlphaFoldDB" id="A0A5E6WX45"/>
<evidence type="ECO:0000313" key="2">
    <source>
        <dbReference type="Proteomes" id="UP000325607"/>
    </source>
</evidence>
<evidence type="ECO:0000313" key="1">
    <source>
        <dbReference type="EMBL" id="VVN33165.1"/>
    </source>
</evidence>
<name>A0A5E6WX45_PSEFL</name>
<accession>A0A5E6WX45</accession>
<reference evidence="1 2" key="1">
    <citation type="submission" date="2019-09" db="EMBL/GenBank/DDBJ databases">
        <authorList>
            <person name="Chandra G."/>
            <person name="Truman W A."/>
        </authorList>
    </citation>
    <scope>NUCLEOTIDE SEQUENCE [LARGE SCALE GENOMIC DNA]</scope>
    <source>
        <strain evidence="1">PS645</strain>
    </source>
</reference>
<dbReference type="EMBL" id="CABVGX010000060">
    <property type="protein sequence ID" value="VVN33165.1"/>
    <property type="molecule type" value="Genomic_DNA"/>
</dbReference>
<protein>
    <submittedName>
        <fullName evidence="1">Uncharacterized protein</fullName>
    </submittedName>
</protein>
<sequence length="42" mass="4560">MGMKCSLAVLFAWALWPYMTMQAAVSDFVVRGLAPVGLRSSP</sequence>
<proteinExistence type="predicted"/>